<name>A0AA39GCR9_SARSR</name>
<sequence length="427" mass="46978">MPVTLGLATISPPTHQIRARVGNARTLHASSQLRLVCSQHPLSPKLTVMDSSNDTSTLARGKGGPFRPTIDPPARSATKRAKPSGKQNGEQSRKRARGRPRLGLDAATVADRRRAQLRVAQRAYRDRKESTLTKLERDAHSMQQKHQILHSDLTSLYDDFLAKGLGSLAPDITGRLKSLVEQSVAMIEHSSPAIPQESEPSGANIPYSANAVMLTAFHTPTSALLPGPDNDISLGLDAVPNGSTSPETQILATKMRDPTTYTSLNTMERIGFSAYNGGDPFTPMPMYIDCVGWTGSYAFREKTFGRRMQRTALEAAIEMCQEEYPDPDCYTAIFGFCLLWESRDDIRARVARLVQRSTSETLDDWTFPLPASVTLEVFQQLSHLIKCLQVHPIMKDSCLSAIKASSTPRITGTLSVPSHLWDHSNQV</sequence>
<dbReference type="Proteomes" id="UP001175261">
    <property type="component" value="Unassembled WGS sequence"/>
</dbReference>
<dbReference type="AlphaFoldDB" id="A0AA39GCR9"/>
<keyword evidence="3" id="KW-1185">Reference proteome</keyword>
<feature type="compositionally biased region" description="Polar residues" evidence="1">
    <location>
        <begin position="49"/>
        <end position="58"/>
    </location>
</feature>
<feature type="region of interest" description="Disordered" evidence="1">
    <location>
        <begin position="44"/>
        <end position="102"/>
    </location>
</feature>
<accession>A0AA39GCR9</accession>
<dbReference type="CDD" id="cd14688">
    <property type="entry name" value="bZIP_YAP"/>
    <property type="match status" value="1"/>
</dbReference>
<dbReference type="InterPro" id="IPR046347">
    <property type="entry name" value="bZIP_sf"/>
</dbReference>
<evidence type="ECO:0000313" key="3">
    <source>
        <dbReference type="Proteomes" id="UP001175261"/>
    </source>
</evidence>
<comment type="caution">
    <text evidence="2">The sequence shown here is derived from an EMBL/GenBank/DDBJ whole genome shotgun (WGS) entry which is preliminary data.</text>
</comment>
<evidence type="ECO:0008006" key="4">
    <source>
        <dbReference type="Google" id="ProtNLM"/>
    </source>
</evidence>
<organism evidence="2 3">
    <name type="scientific">Sarocladium strictum</name>
    <name type="common">Black bundle disease fungus</name>
    <name type="synonym">Acremonium strictum</name>
    <dbReference type="NCBI Taxonomy" id="5046"/>
    <lineage>
        <taxon>Eukaryota</taxon>
        <taxon>Fungi</taxon>
        <taxon>Dikarya</taxon>
        <taxon>Ascomycota</taxon>
        <taxon>Pezizomycotina</taxon>
        <taxon>Sordariomycetes</taxon>
        <taxon>Hypocreomycetidae</taxon>
        <taxon>Hypocreales</taxon>
        <taxon>Sarocladiaceae</taxon>
        <taxon>Sarocladium</taxon>
    </lineage>
</organism>
<protein>
    <recommendedName>
        <fullName evidence="4">BZIP domain-containing protein</fullName>
    </recommendedName>
</protein>
<reference evidence="2" key="1">
    <citation type="submission" date="2022-10" db="EMBL/GenBank/DDBJ databases">
        <title>Determination and structural analysis of whole genome sequence of Sarocladium strictum F4-1.</title>
        <authorList>
            <person name="Hu L."/>
            <person name="Jiang Y."/>
        </authorList>
    </citation>
    <scope>NUCLEOTIDE SEQUENCE</scope>
    <source>
        <strain evidence="2">F4-1</strain>
    </source>
</reference>
<evidence type="ECO:0000256" key="1">
    <source>
        <dbReference type="SAM" id="MobiDB-lite"/>
    </source>
</evidence>
<dbReference type="PANTHER" id="PTHR40618">
    <property type="entry name" value="B-ZIP TRANSCRIPTION FACTOR (EUROFUNG)-RELATED"/>
    <property type="match status" value="1"/>
</dbReference>
<dbReference type="SUPFAM" id="SSF57959">
    <property type="entry name" value="Leucine zipper domain"/>
    <property type="match status" value="1"/>
</dbReference>
<dbReference type="GO" id="GO:0003700">
    <property type="term" value="F:DNA-binding transcription factor activity"/>
    <property type="evidence" value="ECO:0007669"/>
    <property type="project" value="InterPro"/>
</dbReference>
<dbReference type="EMBL" id="JAPDFR010000007">
    <property type="protein sequence ID" value="KAK0384756.1"/>
    <property type="molecule type" value="Genomic_DNA"/>
</dbReference>
<dbReference type="PANTHER" id="PTHR40618:SF1">
    <property type="entry name" value="B-ZIP TRANSCRIPTION FACTOR (EUROFUNG)"/>
    <property type="match status" value="1"/>
</dbReference>
<dbReference type="Gene3D" id="1.20.5.170">
    <property type="match status" value="1"/>
</dbReference>
<gene>
    <name evidence="2" type="ORF">NLU13_7234</name>
</gene>
<evidence type="ECO:0000313" key="2">
    <source>
        <dbReference type="EMBL" id="KAK0384756.1"/>
    </source>
</evidence>
<proteinExistence type="predicted"/>